<proteinExistence type="predicted"/>
<organism evidence="2 3">
    <name type="scientific">Lunasporangiospora selenospora</name>
    <dbReference type="NCBI Taxonomy" id="979761"/>
    <lineage>
        <taxon>Eukaryota</taxon>
        <taxon>Fungi</taxon>
        <taxon>Fungi incertae sedis</taxon>
        <taxon>Mucoromycota</taxon>
        <taxon>Mortierellomycotina</taxon>
        <taxon>Mortierellomycetes</taxon>
        <taxon>Mortierellales</taxon>
        <taxon>Mortierellaceae</taxon>
        <taxon>Lunasporangiospora</taxon>
    </lineage>
</organism>
<keyword evidence="1" id="KW-0812">Transmembrane</keyword>
<dbReference type="EMBL" id="JAABOA010000028">
    <property type="protein sequence ID" value="KAF9586467.1"/>
    <property type="molecule type" value="Genomic_DNA"/>
</dbReference>
<keyword evidence="3" id="KW-1185">Reference proteome</keyword>
<gene>
    <name evidence="2" type="ORF">BGW38_004363</name>
</gene>
<dbReference type="AlphaFoldDB" id="A0A9P6KIZ1"/>
<evidence type="ECO:0000313" key="2">
    <source>
        <dbReference type="EMBL" id="KAF9586467.1"/>
    </source>
</evidence>
<comment type="caution">
    <text evidence="2">The sequence shown here is derived from an EMBL/GenBank/DDBJ whole genome shotgun (WGS) entry which is preliminary data.</text>
</comment>
<name>A0A9P6KIZ1_9FUNG</name>
<feature type="transmembrane region" description="Helical" evidence="1">
    <location>
        <begin position="97"/>
        <end position="124"/>
    </location>
</feature>
<evidence type="ECO:0000256" key="1">
    <source>
        <dbReference type="SAM" id="Phobius"/>
    </source>
</evidence>
<dbReference type="Proteomes" id="UP000780801">
    <property type="component" value="Unassembled WGS sequence"/>
</dbReference>
<keyword evidence="1" id="KW-1133">Transmembrane helix</keyword>
<keyword evidence="1" id="KW-0472">Membrane</keyword>
<sequence length="130" mass="14719">MEVKMLNKHKDDIEDDTRKLLYTMKIALNMLIHANVQYATVIGFLVDGIYCGKCTISTMYAKNICEVFTMNLEHEAIYIPKSIGQFKLPRDRLDIPALLLALGPLIAVKASVSSIIHVVCLYFFSVKCDF</sequence>
<accession>A0A9P6KIZ1</accession>
<evidence type="ECO:0000313" key="3">
    <source>
        <dbReference type="Proteomes" id="UP000780801"/>
    </source>
</evidence>
<protein>
    <submittedName>
        <fullName evidence="2">Uncharacterized protein</fullName>
    </submittedName>
</protein>
<reference evidence="2" key="1">
    <citation type="journal article" date="2020" name="Fungal Divers.">
        <title>Resolving the Mortierellaceae phylogeny through synthesis of multi-gene phylogenetics and phylogenomics.</title>
        <authorList>
            <person name="Vandepol N."/>
            <person name="Liber J."/>
            <person name="Desiro A."/>
            <person name="Na H."/>
            <person name="Kennedy M."/>
            <person name="Barry K."/>
            <person name="Grigoriev I.V."/>
            <person name="Miller A.N."/>
            <person name="O'Donnell K."/>
            <person name="Stajich J.E."/>
            <person name="Bonito G."/>
        </authorList>
    </citation>
    <scope>NUCLEOTIDE SEQUENCE</scope>
    <source>
        <strain evidence="2">KOD1015</strain>
    </source>
</reference>
<dbReference type="OrthoDB" id="2446735at2759"/>